<keyword evidence="2" id="KW-0597">Phosphoprotein</keyword>
<evidence type="ECO:0000256" key="9">
    <source>
        <dbReference type="SAM" id="MobiDB-lite"/>
    </source>
</evidence>
<dbReference type="Pfam" id="PF08659">
    <property type="entry name" value="KR"/>
    <property type="match status" value="1"/>
</dbReference>
<dbReference type="Gene3D" id="3.90.180.10">
    <property type="entry name" value="Medium-chain alcohol dehydrogenases, catalytic domain"/>
    <property type="match status" value="1"/>
</dbReference>
<reference evidence="13" key="1">
    <citation type="submission" date="2023-06" db="EMBL/GenBank/DDBJ databases">
        <title>Genome-scale phylogeny and comparative genomics of the fungal order Sordariales.</title>
        <authorList>
            <consortium name="Lawrence Berkeley National Laboratory"/>
            <person name="Hensen N."/>
            <person name="Bonometti L."/>
            <person name="Westerberg I."/>
            <person name="Brannstrom I.O."/>
            <person name="Guillou S."/>
            <person name="Cros-Aarteil S."/>
            <person name="Calhoun S."/>
            <person name="Haridas S."/>
            <person name="Kuo A."/>
            <person name="Mondo S."/>
            <person name="Pangilinan J."/>
            <person name="Riley R."/>
            <person name="Labutti K."/>
            <person name="Andreopoulos B."/>
            <person name="Lipzen A."/>
            <person name="Chen C."/>
            <person name="Yanf M."/>
            <person name="Daum C."/>
            <person name="Ng V."/>
            <person name="Clum A."/>
            <person name="Steindorff A."/>
            <person name="Ohm R."/>
            <person name="Martin F."/>
            <person name="Silar P."/>
            <person name="Natvig D."/>
            <person name="Lalanne C."/>
            <person name="Gautier V."/>
            <person name="Ament-Velasquez S.L."/>
            <person name="Kruys A."/>
            <person name="Hutchinson M.I."/>
            <person name="Powell A.J."/>
            <person name="Barry K."/>
            <person name="Miller A.N."/>
            <person name="Grigoriev I.V."/>
            <person name="Debuchy R."/>
            <person name="Gladieux P."/>
            <person name="Thoren M.H."/>
            <person name="Johannesson H."/>
        </authorList>
    </citation>
    <scope>NUCLEOTIDE SEQUENCE</scope>
    <source>
        <strain evidence="13">CBS 307.81</strain>
    </source>
</reference>
<dbReference type="SUPFAM" id="SSF47336">
    <property type="entry name" value="ACP-like"/>
    <property type="match status" value="1"/>
</dbReference>
<dbReference type="InterPro" id="IPR014043">
    <property type="entry name" value="Acyl_transferase_dom"/>
</dbReference>
<dbReference type="InterPro" id="IPR011032">
    <property type="entry name" value="GroES-like_sf"/>
</dbReference>
<dbReference type="Proteomes" id="UP001174997">
    <property type="component" value="Unassembled WGS sequence"/>
</dbReference>
<dbReference type="Pfam" id="PF08242">
    <property type="entry name" value="Methyltransf_12"/>
    <property type="match status" value="1"/>
</dbReference>
<dbReference type="PANTHER" id="PTHR43775:SF50">
    <property type="entry name" value="HIGHLY REDUCING POLYKETIDE SYNTHASE SRDA"/>
    <property type="match status" value="1"/>
</dbReference>
<dbReference type="Pfam" id="PF22621">
    <property type="entry name" value="CurL-like_PKS_C"/>
    <property type="match status" value="1"/>
</dbReference>
<dbReference type="InterPro" id="IPR020807">
    <property type="entry name" value="PKS_DH"/>
</dbReference>
<accession>A0AA39ZJI9</accession>
<dbReference type="GO" id="GO:0008168">
    <property type="term" value="F:methyltransferase activity"/>
    <property type="evidence" value="ECO:0007669"/>
    <property type="project" value="UniProtKB-KW"/>
</dbReference>
<feature type="region of interest" description="N-terminal hotdog fold" evidence="8">
    <location>
        <begin position="979"/>
        <end position="1118"/>
    </location>
</feature>
<dbReference type="GO" id="GO:0004312">
    <property type="term" value="F:fatty acid synthase activity"/>
    <property type="evidence" value="ECO:0007669"/>
    <property type="project" value="TreeGrafter"/>
</dbReference>
<dbReference type="InterPro" id="IPR050091">
    <property type="entry name" value="PKS_NRPS_Biosynth_Enz"/>
</dbReference>
<keyword evidence="7" id="KW-0012">Acyltransferase</keyword>
<evidence type="ECO:0000256" key="8">
    <source>
        <dbReference type="PROSITE-ProRule" id="PRU01363"/>
    </source>
</evidence>
<evidence type="ECO:0000259" key="11">
    <source>
        <dbReference type="PROSITE" id="PS52004"/>
    </source>
</evidence>
<evidence type="ECO:0000259" key="12">
    <source>
        <dbReference type="PROSITE" id="PS52019"/>
    </source>
</evidence>
<dbReference type="InterPro" id="IPR018201">
    <property type="entry name" value="Ketoacyl_synth_AS"/>
</dbReference>
<evidence type="ECO:0000256" key="4">
    <source>
        <dbReference type="ARBA" id="ARBA00022857"/>
    </source>
</evidence>
<dbReference type="GO" id="GO:0016491">
    <property type="term" value="F:oxidoreductase activity"/>
    <property type="evidence" value="ECO:0007669"/>
    <property type="project" value="UniProtKB-KW"/>
</dbReference>
<dbReference type="Pfam" id="PF02801">
    <property type="entry name" value="Ketoacyl-synt_C"/>
    <property type="match status" value="1"/>
</dbReference>
<evidence type="ECO:0000256" key="7">
    <source>
        <dbReference type="ARBA" id="ARBA00023315"/>
    </source>
</evidence>
<evidence type="ECO:0000256" key="2">
    <source>
        <dbReference type="ARBA" id="ARBA00022553"/>
    </source>
</evidence>
<dbReference type="InterPro" id="IPR036736">
    <property type="entry name" value="ACP-like_sf"/>
</dbReference>
<feature type="domain" description="Ketosynthase family 3 (KS3)" evidence="11">
    <location>
        <begin position="11"/>
        <end position="440"/>
    </location>
</feature>
<proteinExistence type="predicted"/>
<dbReference type="Gene3D" id="1.10.1200.10">
    <property type="entry name" value="ACP-like"/>
    <property type="match status" value="1"/>
</dbReference>
<dbReference type="InterPro" id="IPR049551">
    <property type="entry name" value="PKS_DH_C"/>
</dbReference>
<keyword evidence="3" id="KW-0808">Transferase</keyword>
<dbReference type="InterPro" id="IPR020806">
    <property type="entry name" value="PKS_PP-bd"/>
</dbReference>
<keyword evidence="14" id="KW-1185">Reference proteome</keyword>
<feature type="domain" description="Carrier" evidence="10">
    <location>
        <begin position="2539"/>
        <end position="2617"/>
    </location>
</feature>
<dbReference type="Gene3D" id="3.40.50.720">
    <property type="entry name" value="NAD(P)-binding Rossmann-like Domain"/>
    <property type="match status" value="2"/>
</dbReference>
<dbReference type="SUPFAM" id="SSF52151">
    <property type="entry name" value="FabD/lysophospholipase-like"/>
    <property type="match status" value="1"/>
</dbReference>
<dbReference type="GO" id="GO:0032259">
    <property type="term" value="P:methylation"/>
    <property type="evidence" value="ECO:0007669"/>
    <property type="project" value="UniProtKB-KW"/>
</dbReference>
<feature type="compositionally biased region" description="Polar residues" evidence="9">
    <location>
        <begin position="457"/>
        <end position="468"/>
    </location>
</feature>
<dbReference type="InterPro" id="IPR049552">
    <property type="entry name" value="PKS_DH_N"/>
</dbReference>
<dbReference type="InterPro" id="IPR042104">
    <property type="entry name" value="PKS_dehydratase_sf"/>
</dbReference>
<dbReference type="InterPro" id="IPR009081">
    <property type="entry name" value="PP-bd_ACP"/>
</dbReference>
<dbReference type="InterPro" id="IPR013149">
    <property type="entry name" value="ADH-like_C"/>
</dbReference>
<dbReference type="GO" id="GO:0006633">
    <property type="term" value="P:fatty acid biosynthetic process"/>
    <property type="evidence" value="ECO:0007669"/>
    <property type="project" value="InterPro"/>
</dbReference>
<dbReference type="InterPro" id="IPR032821">
    <property type="entry name" value="PKS_assoc"/>
</dbReference>
<dbReference type="SUPFAM" id="SSF53901">
    <property type="entry name" value="Thiolase-like"/>
    <property type="match status" value="1"/>
</dbReference>
<dbReference type="CDD" id="cd05195">
    <property type="entry name" value="enoyl_red"/>
    <property type="match status" value="1"/>
</dbReference>
<keyword evidence="5" id="KW-0560">Oxidoreductase</keyword>
<evidence type="ECO:0000259" key="10">
    <source>
        <dbReference type="PROSITE" id="PS50075"/>
    </source>
</evidence>
<dbReference type="SUPFAM" id="SSF50129">
    <property type="entry name" value="GroES-like"/>
    <property type="match status" value="1"/>
</dbReference>
<dbReference type="PANTHER" id="PTHR43775">
    <property type="entry name" value="FATTY ACID SYNTHASE"/>
    <property type="match status" value="1"/>
</dbReference>
<dbReference type="InterPro" id="IPR013968">
    <property type="entry name" value="PKS_KR"/>
</dbReference>
<feature type="active site" description="Proton acceptor; for dehydratase activity" evidence="8">
    <location>
        <position position="1011"/>
    </location>
</feature>
<dbReference type="PROSITE" id="PS50075">
    <property type="entry name" value="CARRIER"/>
    <property type="match status" value="1"/>
</dbReference>
<dbReference type="Gene3D" id="3.40.47.10">
    <property type="match status" value="1"/>
</dbReference>
<dbReference type="SMART" id="SM00823">
    <property type="entry name" value="PKS_PP"/>
    <property type="match status" value="1"/>
</dbReference>
<dbReference type="InterPro" id="IPR049900">
    <property type="entry name" value="PKS_mFAS_DH"/>
</dbReference>
<dbReference type="Pfam" id="PF00550">
    <property type="entry name" value="PP-binding"/>
    <property type="match status" value="1"/>
</dbReference>
<dbReference type="SUPFAM" id="SSF55048">
    <property type="entry name" value="Probable ACP-binding domain of malonyl-CoA ACP transacylase"/>
    <property type="match status" value="1"/>
</dbReference>
<evidence type="ECO:0000256" key="3">
    <source>
        <dbReference type="ARBA" id="ARBA00022679"/>
    </source>
</evidence>
<dbReference type="InterPro" id="IPR013154">
    <property type="entry name" value="ADH-like_N"/>
</dbReference>
<feature type="region of interest" description="C-terminal hotdog fold" evidence="8">
    <location>
        <begin position="1131"/>
        <end position="1284"/>
    </location>
</feature>
<dbReference type="InterPro" id="IPR029063">
    <property type="entry name" value="SAM-dependent_MTases_sf"/>
</dbReference>
<dbReference type="InterPro" id="IPR014030">
    <property type="entry name" value="Ketoacyl_synth_N"/>
</dbReference>
<protein>
    <submittedName>
        <fullName evidence="13">Polyketide synthase</fullName>
    </submittedName>
</protein>
<feature type="active site" description="Proton donor; for dehydratase activity" evidence="8">
    <location>
        <position position="1197"/>
    </location>
</feature>
<dbReference type="PROSITE" id="PS52004">
    <property type="entry name" value="KS3_2"/>
    <property type="match status" value="1"/>
</dbReference>
<dbReference type="InterPro" id="IPR020841">
    <property type="entry name" value="PKS_Beta-ketoAc_synthase_dom"/>
</dbReference>
<dbReference type="PROSITE" id="PS52019">
    <property type="entry name" value="PKS_MFAS_DH"/>
    <property type="match status" value="1"/>
</dbReference>
<dbReference type="InterPro" id="IPR001227">
    <property type="entry name" value="Ac_transferase_dom_sf"/>
</dbReference>
<dbReference type="InterPro" id="IPR016039">
    <property type="entry name" value="Thiolase-like"/>
</dbReference>
<dbReference type="InterPro" id="IPR016036">
    <property type="entry name" value="Malonyl_transacylase_ACP-bd"/>
</dbReference>
<evidence type="ECO:0000313" key="14">
    <source>
        <dbReference type="Proteomes" id="UP001174997"/>
    </source>
</evidence>
<dbReference type="InterPro" id="IPR036291">
    <property type="entry name" value="NAD(P)-bd_dom_sf"/>
</dbReference>
<dbReference type="Pfam" id="PF16197">
    <property type="entry name" value="KAsynt_C_assoc"/>
    <property type="match status" value="1"/>
</dbReference>
<dbReference type="PROSITE" id="PS00606">
    <property type="entry name" value="KS3_1"/>
    <property type="match status" value="1"/>
</dbReference>
<dbReference type="Gene3D" id="3.40.366.10">
    <property type="entry name" value="Malonyl-Coenzyme A Acyl Carrier Protein, domain 2"/>
    <property type="match status" value="1"/>
</dbReference>
<comment type="caution">
    <text evidence="13">The sequence shown here is derived from an EMBL/GenBank/DDBJ whole genome shotgun (WGS) entry which is preliminary data.</text>
</comment>
<dbReference type="Pfam" id="PF00107">
    <property type="entry name" value="ADH_zinc_N"/>
    <property type="match status" value="1"/>
</dbReference>
<evidence type="ECO:0000256" key="5">
    <source>
        <dbReference type="ARBA" id="ARBA00023002"/>
    </source>
</evidence>
<dbReference type="SMART" id="SM00822">
    <property type="entry name" value="PKS_KR"/>
    <property type="match status" value="1"/>
</dbReference>
<dbReference type="Pfam" id="PF00109">
    <property type="entry name" value="ketoacyl-synt"/>
    <property type="match status" value="1"/>
</dbReference>
<dbReference type="GO" id="GO:0044550">
    <property type="term" value="P:secondary metabolite biosynthetic process"/>
    <property type="evidence" value="ECO:0007669"/>
    <property type="project" value="TreeGrafter"/>
</dbReference>
<dbReference type="Pfam" id="PF21089">
    <property type="entry name" value="PKS_DH_N"/>
    <property type="match status" value="1"/>
</dbReference>
<dbReference type="Pfam" id="PF08240">
    <property type="entry name" value="ADH_N"/>
    <property type="match status" value="1"/>
</dbReference>
<dbReference type="InterPro" id="IPR014031">
    <property type="entry name" value="Ketoacyl_synth_C"/>
</dbReference>
<dbReference type="SUPFAM" id="SSF53335">
    <property type="entry name" value="S-adenosyl-L-methionine-dependent methyltransferases"/>
    <property type="match status" value="1"/>
</dbReference>
<organism evidence="13 14">
    <name type="scientific">Cercophora samala</name>
    <dbReference type="NCBI Taxonomy" id="330535"/>
    <lineage>
        <taxon>Eukaryota</taxon>
        <taxon>Fungi</taxon>
        <taxon>Dikarya</taxon>
        <taxon>Ascomycota</taxon>
        <taxon>Pezizomycotina</taxon>
        <taxon>Sordariomycetes</taxon>
        <taxon>Sordariomycetidae</taxon>
        <taxon>Sordariales</taxon>
        <taxon>Lasiosphaeriaceae</taxon>
        <taxon>Cercophora</taxon>
    </lineage>
</organism>
<feature type="domain" description="PKS/mFAS DH" evidence="12">
    <location>
        <begin position="979"/>
        <end position="1284"/>
    </location>
</feature>
<name>A0AA39ZJI9_9PEZI</name>
<keyword evidence="4" id="KW-0521">NADP</keyword>
<dbReference type="CDD" id="cd00833">
    <property type="entry name" value="PKS"/>
    <property type="match status" value="1"/>
</dbReference>
<keyword evidence="6" id="KW-0511">Multifunctional enzyme</keyword>
<evidence type="ECO:0000313" key="13">
    <source>
        <dbReference type="EMBL" id="KAK0671960.1"/>
    </source>
</evidence>
<dbReference type="SMART" id="SM00829">
    <property type="entry name" value="PKS_ER"/>
    <property type="match status" value="1"/>
</dbReference>
<sequence length="2620" mass="282473">MSSTSILEGPHEPVAIIGMGCRLAGDIRDPSGLWELLKNKRDGWREFSHPRFSAEGFYHPNKERPGSMRTRGAFLMDEDARLFDHSFFGITGREAETLDPSQRKLLEVVYEALENGGETWESISGSRTGVYIGNFALDHILIQARDWESPKSYAATGADTSILANRISYIFNLHGPSLATNTACSSSMYALHMAVSAIRSGDCDGAIVAAANWISDPSMQFVLDKLGALSPTARCHTFDASADGYARGEGYAALYLKKSTLAVLDALPIRAMIRGTAINANGRTGGITRPSIAGQEDVIREAYKHAGGLPFSDTTFFECHGTGTQAGDPIEVTAVGNVFASSRSDVPEDRLLIGSIKPNLGHTEGASAIASVMKVVLSLEAGQIPPTFGIEQLNPSIDFAGAKVEVVKDGTVPWPEGKLRRASVNSFGFGGANGHCIIDHVNVVLPDYVKPGVTGAGPSTNGHTTNGYPNGKAHDSNNGVVTPPAEHSPLTAQPRKTTRADATTRDLVLLPFSAHTEQSLKSNVTALSRVIQQWPLADVAYTLSSKRSRFQQRSFRIVNKNDVQAGLATDRHVFTSPLRPAKIGYVFTGQGAQWHAMGAQLFEYAVFRAAITHLDRTMDALPSRPAWKISDVLSGNCESELVQSPQVSQVACTAVQIGLVDLLASWSVRPAAVVGHSSGEMAAAYASGHITAAEAITAAYFRGLAVSQNKAKGAMLAVGVGMDTAMEYLEGKEDRIKIAAINSPGSVTLSGDEDAIQALSASLNDEGVFNRVLRTGGNAYHSHHMVALGGQYNDMLSKGLEHIDSIGLVDKAERYPLIPWVSSVTPGKSMALEVGASYWRANLESSVRFSEAVSGLMSLEGDQAVEILVELGPHPALKSPVDQILKSIGKSAAHVASLKRGEDSRESVLQLAGTLFSLNAEVDLVAVNAVDDGLHEGRWSLAHGCTAVDLPPYQYTYGPVNYYESRVSKEYRLRRVLRHDLIGARLPGASKLRPQWRNILRLKDVPWLGDHRLIPDAVFPAAGFIAMGIEAATQVYRELPKAQEITGYSLRKVDIETALRLPEDDGGVDIILSLELADTDATVKSPGWSRFTVSSVARDSEEWTEHCTGLVKVEISGKPAAAGKMGSLSDPRFPSTRAWYNKFTDIGIGYGPTFQPLSDIRADPNQNLAQAIVALNTTDNTIEGGESSYPLHPAALDGAFQLGLIACYGGQLERAYTAFVPVHLSSMYLKAGLNPDTPATAIAHGQTQGLRGAYIKLQMTDESGNVVLDVDTLRCLSFKESKSDKYTMQSKQVLSSPFSRLTWKPDIRTLNNDQVRALFPPPEENNQGAASLEVVDMICCLVVADIYDVFVKNAASTPQPKGELRHWVSWLKWCVEEDQRENMVEARSLPADRRHQLLERLYAEAGDRPEAQAARRLHENMGEILAERKTGIDVLVPGGLLTALYETGHVIVGSYPQLHIVLDCLGHANPNMRILEVGAGTGAGTRVAMGALTGPNGIKRYDNYTFTDISAGFLTAAQEFMAGYRDVSYAVLDIGEDPLANGFEPVYDVVFACEAIHATASMDVTLENCRRLLKPGGKLVLVESTRMRVLLGLLYGTLTGYWLGIDDGRTEGPFMDLETWDRRLRKAGFSGTELALDDYNRPHNTTSILVSTRVEELGVAADENTVTKEDPDAVIHLLHGANGPPPLLEQVSNEFDRRGVNPVLSSIDEASETVQPNARIMVFLNDENDLLETDDARRLHSFQHLARNTKSMVWLTSSGIAKGRDPRAAFMIGLLRTIATENPAGRFLSIDIDAEDSGNQGGALIRGIVNSELALHREDASEEEESKDREFVWQDGCMWVSRVVPDTDLGVYTDLSKTPTSRGSQAVPIGSQGPVRAAFETPGILTSLYFRAYTELLQPIPADHIDVQVAAVGVNWKDLGLTSGRFDATGSNLSSEYAGVVTKVGAAVDGLSVGDRVYGVGRGQFGNYTRVPAAFAQKLEPADIFAEMATMPLVYMTAIYAFDHVARLRKGQKVLVQSATGGLGLAAIQVARARGADVFATVGTAEKVSFLVDSVGIPADHIFSSRDPTALSGAAKATGKGGFDVILSTVVGGDFLRESLRALAPMGHLVDVGRLDVLEAKDIGLEHFQKNATLTSFDLNVLLDNDAELGRELMQTVNDLYRWNVIAPIRPFGVHDVSELDRVLLGLSKGTHIGKLVVSFENPGSLIKLVQEPPVAKFDPEARYVVTGGLGGLGRAIIKWMVSRGARDFVILSRRGINTPAAQLLAQDLAAQGVRVEATVCDVSKRDEVVDAVRKASSAGRPVKGVIHAAMALTDLSFDKLTIDQWRDGFAAKALGTLNLHEATLSLPLDFFVMITSTESIWAPPTQAAYIAANNFQDHFARYRRRLGLPASTVSYGLVADVKSDFLHNSVGTDDMYVRNKTMTITEHQVLAQLEPAFLPAGTTCWVGRDQDPLSEANILTCLDPVGLAELGSTSDHIPRWYRDGRVSLIMRAMKDIQRQASGADAAQDGAGGAGKSAAARLRSAFAEGIKGGAAARAATVGLVTEGVTQTVAGMLFIDASMVDPAKSIAEHGVDSLIAAELRSWFHQALKTNLKMGELLDAQTSIRALAENIVDAALKE</sequence>
<dbReference type="InterPro" id="IPR057326">
    <property type="entry name" value="KR_dom"/>
</dbReference>
<dbReference type="Gene3D" id="3.10.129.110">
    <property type="entry name" value="Polyketide synthase dehydratase"/>
    <property type="match status" value="1"/>
</dbReference>
<dbReference type="GO" id="GO:0031177">
    <property type="term" value="F:phosphopantetheine binding"/>
    <property type="evidence" value="ECO:0007669"/>
    <property type="project" value="InterPro"/>
</dbReference>
<keyword evidence="1" id="KW-0596">Phosphopantetheine</keyword>
<dbReference type="Gene3D" id="3.40.50.150">
    <property type="entry name" value="Vaccinia Virus protein VP39"/>
    <property type="match status" value="1"/>
</dbReference>
<dbReference type="Pfam" id="PF14765">
    <property type="entry name" value="PS-DH"/>
    <property type="match status" value="1"/>
</dbReference>
<dbReference type="EMBL" id="JAULSY010000017">
    <property type="protein sequence ID" value="KAK0671960.1"/>
    <property type="molecule type" value="Genomic_DNA"/>
</dbReference>
<dbReference type="SMART" id="SM00825">
    <property type="entry name" value="PKS_KS"/>
    <property type="match status" value="1"/>
</dbReference>
<feature type="region of interest" description="Disordered" evidence="9">
    <location>
        <begin position="454"/>
        <end position="499"/>
    </location>
</feature>
<dbReference type="InterPro" id="IPR016035">
    <property type="entry name" value="Acyl_Trfase/lysoPLipase"/>
</dbReference>
<dbReference type="InterPro" id="IPR020843">
    <property type="entry name" value="ER"/>
</dbReference>
<dbReference type="Pfam" id="PF00698">
    <property type="entry name" value="Acyl_transf_1"/>
    <property type="match status" value="1"/>
</dbReference>
<evidence type="ECO:0000256" key="1">
    <source>
        <dbReference type="ARBA" id="ARBA00022450"/>
    </source>
</evidence>
<gene>
    <name evidence="13" type="ORF">QBC41DRAFT_344286</name>
</gene>
<dbReference type="InterPro" id="IPR013217">
    <property type="entry name" value="Methyltransf_12"/>
</dbReference>
<dbReference type="SMART" id="SM00826">
    <property type="entry name" value="PKS_DH"/>
    <property type="match status" value="1"/>
</dbReference>
<evidence type="ECO:0000256" key="6">
    <source>
        <dbReference type="ARBA" id="ARBA00023268"/>
    </source>
</evidence>
<dbReference type="SMART" id="SM00827">
    <property type="entry name" value="PKS_AT"/>
    <property type="match status" value="1"/>
</dbReference>
<dbReference type="GO" id="GO:0004315">
    <property type="term" value="F:3-oxoacyl-[acyl-carrier-protein] synthase activity"/>
    <property type="evidence" value="ECO:0007669"/>
    <property type="project" value="InterPro"/>
</dbReference>
<dbReference type="SUPFAM" id="SSF51735">
    <property type="entry name" value="NAD(P)-binding Rossmann-fold domains"/>
    <property type="match status" value="2"/>
</dbReference>
<dbReference type="CDD" id="cd02440">
    <property type="entry name" value="AdoMet_MTases"/>
    <property type="match status" value="1"/>
</dbReference>